<gene>
    <name evidence="1" type="ORF">PC117_g10443</name>
</gene>
<dbReference type="EMBL" id="RCMK01000254">
    <property type="protein sequence ID" value="KAG2940691.1"/>
    <property type="molecule type" value="Genomic_DNA"/>
</dbReference>
<reference evidence="1" key="1">
    <citation type="submission" date="2018-10" db="EMBL/GenBank/DDBJ databases">
        <title>Effector identification in a new, highly contiguous assembly of the strawberry crown rot pathogen Phytophthora cactorum.</title>
        <authorList>
            <person name="Armitage A.D."/>
            <person name="Nellist C.F."/>
            <person name="Bates H."/>
            <person name="Vickerstaff R.J."/>
            <person name="Harrison R.J."/>
        </authorList>
    </citation>
    <scope>NUCLEOTIDE SEQUENCE</scope>
    <source>
        <strain evidence="1">4040</strain>
    </source>
</reference>
<dbReference type="AlphaFoldDB" id="A0A8T1DM03"/>
<name>A0A8T1DM03_9STRA</name>
<evidence type="ECO:0000313" key="2">
    <source>
        <dbReference type="Proteomes" id="UP000736787"/>
    </source>
</evidence>
<accession>A0A8T1DM03</accession>
<dbReference type="Proteomes" id="UP000736787">
    <property type="component" value="Unassembled WGS sequence"/>
</dbReference>
<comment type="caution">
    <text evidence="1">The sequence shown here is derived from an EMBL/GenBank/DDBJ whole genome shotgun (WGS) entry which is preliminary data.</text>
</comment>
<protein>
    <submittedName>
        <fullName evidence="1">Uncharacterized protein</fullName>
    </submittedName>
</protein>
<sequence length="148" mass="16686">MLCFCRVNDGGLTRNTVSCSVHYVDVGMWASFSKSLAVLLRRTLWPVVEPGNAYSLTHHTDKSLVFFSNEPVRPYADQLQLTSFVLLQTVDGYAKRKQDKRSKFSERSSLQLCVACGCFLRCCGGVGALLWKVQIAVKQWMSDAAWHF</sequence>
<evidence type="ECO:0000313" key="1">
    <source>
        <dbReference type="EMBL" id="KAG2940691.1"/>
    </source>
</evidence>
<organism evidence="1 2">
    <name type="scientific">Phytophthora cactorum</name>
    <dbReference type="NCBI Taxonomy" id="29920"/>
    <lineage>
        <taxon>Eukaryota</taxon>
        <taxon>Sar</taxon>
        <taxon>Stramenopiles</taxon>
        <taxon>Oomycota</taxon>
        <taxon>Peronosporomycetes</taxon>
        <taxon>Peronosporales</taxon>
        <taxon>Peronosporaceae</taxon>
        <taxon>Phytophthora</taxon>
    </lineage>
</organism>
<proteinExistence type="predicted"/>